<dbReference type="Proteomes" id="UP000014760">
    <property type="component" value="Unassembled WGS sequence"/>
</dbReference>
<evidence type="ECO:0000313" key="4">
    <source>
        <dbReference type="Proteomes" id="UP000014760"/>
    </source>
</evidence>
<dbReference type="EMBL" id="AMQN01016796">
    <property type="status" value="NOT_ANNOTATED_CDS"/>
    <property type="molecule type" value="Genomic_DNA"/>
</dbReference>
<reference evidence="4" key="1">
    <citation type="submission" date="2012-12" db="EMBL/GenBank/DDBJ databases">
        <authorList>
            <person name="Hellsten U."/>
            <person name="Grimwood J."/>
            <person name="Chapman J.A."/>
            <person name="Shapiro H."/>
            <person name="Aerts A."/>
            <person name="Otillar R.P."/>
            <person name="Terry A.Y."/>
            <person name="Boore J.L."/>
            <person name="Simakov O."/>
            <person name="Marletaz F."/>
            <person name="Cho S.-J."/>
            <person name="Edsinger-Gonzales E."/>
            <person name="Havlak P."/>
            <person name="Kuo D.-H."/>
            <person name="Larsson T."/>
            <person name="Lv J."/>
            <person name="Arendt D."/>
            <person name="Savage R."/>
            <person name="Osoegawa K."/>
            <person name="de Jong P."/>
            <person name="Lindberg D.R."/>
            <person name="Seaver E.C."/>
            <person name="Weisblat D.A."/>
            <person name="Putnam N.H."/>
            <person name="Grigoriev I.V."/>
            <person name="Rokhsar D.S."/>
        </authorList>
    </citation>
    <scope>NUCLEOTIDE SEQUENCE</scope>
    <source>
        <strain evidence="4">I ESC-2004</strain>
    </source>
</reference>
<protein>
    <submittedName>
        <fullName evidence="2 3">Uncharacterized protein</fullName>
    </submittedName>
</protein>
<gene>
    <name evidence="2" type="ORF">CAPTEDRAFT_185208</name>
</gene>
<evidence type="ECO:0000313" key="2">
    <source>
        <dbReference type="EMBL" id="ELU17630.1"/>
    </source>
</evidence>
<dbReference type="AlphaFoldDB" id="R7VLH7"/>
<name>R7VLH7_CAPTE</name>
<sequence length="311" mass="35206">MTSLSRRSLSVGLNERCSLFRDSLAFCVWDKIMFLFFQFPVYVIFSNKRGNPFRKTALNSLVFGNKFRSHWRPIRDLELRRESAFNKATTVELCGTLTTRRRRDLVAKTGPRPLGPRGQLGSTKNQSTEDWPLEGRSARPLSRQRVQQQLTEDAKVNLRSVLVRKLPSELEAREVPALVVPEHSWMQDVPLLVGTNALRVGEGQAEQGALRVRLRKAVVLPPNATSTVEGEVDQLKAAQNSIVGEVGVLEMISQITLPAGFFQFPVYVIFSNKRGNPFRKTALNSLVFGNKFRSHVYACESENWVYLITKN</sequence>
<evidence type="ECO:0000313" key="3">
    <source>
        <dbReference type="EnsemblMetazoa" id="CapteP185208"/>
    </source>
</evidence>
<keyword evidence="4" id="KW-1185">Reference proteome</keyword>
<dbReference type="EMBL" id="KB292419">
    <property type="protein sequence ID" value="ELU17630.1"/>
    <property type="molecule type" value="Genomic_DNA"/>
</dbReference>
<dbReference type="EMBL" id="AMQN01016797">
    <property type="status" value="NOT_ANNOTATED_CDS"/>
    <property type="molecule type" value="Genomic_DNA"/>
</dbReference>
<proteinExistence type="predicted"/>
<organism evidence="2">
    <name type="scientific">Capitella teleta</name>
    <name type="common">Polychaete worm</name>
    <dbReference type="NCBI Taxonomy" id="283909"/>
    <lineage>
        <taxon>Eukaryota</taxon>
        <taxon>Metazoa</taxon>
        <taxon>Spiralia</taxon>
        <taxon>Lophotrochozoa</taxon>
        <taxon>Annelida</taxon>
        <taxon>Polychaeta</taxon>
        <taxon>Sedentaria</taxon>
        <taxon>Scolecida</taxon>
        <taxon>Capitellidae</taxon>
        <taxon>Capitella</taxon>
    </lineage>
</organism>
<reference evidence="3" key="3">
    <citation type="submission" date="2015-06" db="UniProtKB">
        <authorList>
            <consortium name="EnsemblMetazoa"/>
        </authorList>
    </citation>
    <scope>IDENTIFICATION</scope>
</reference>
<dbReference type="EnsemblMetazoa" id="CapteT185208">
    <property type="protein sequence ID" value="CapteP185208"/>
    <property type="gene ID" value="CapteG185208"/>
</dbReference>
<dbReference type="HOGENOM" id="CLU_895009_0_0_1"/>
<feature type="compositionally biased region" description="Low complexity" evidence="1">
    <location>
        <begin position="110"/>
        <end position="121"/>
    </location>
</feature>
<accession>R7VLH7</accession>
<reference evidence="2 4" key="2">
    <citation type="journal article" date="2013" name="Nature">
        <title>Insights into bilaterian evolution from three spiralian genomes.</title>
        <authorList>
            <person name="Simakov O."/>
            <person name="Marletaz F."/>
            <person name="Cho S.J."/>
            <person name="Edsinger-Gonzales E."/>
            <person name="Havlak P."/>
            <person name="Hellsten U."/>
            <person name="Kuo D.H."/>
            <person name="Larsson T."/>
            <person name="Lv J."/>
            <person name="Arendt D."/>
            <person name="Savage R."/>
            <person name="Osoegawa K."/>
            <person name="de Jong P."/>
            <person name="Grimwood J."/>
            <person name="Chapman J.A."/>
            <person name="Shapiro H."/>
            <person name="Aerts A."/>
            <person name="Otillar R.P."/>
            <person name="Terry A.Y."/>
            <person name="Boore J.L."/>
            <person name="Grigoriev I.V."/>
            <person name="Lindberg D.R."/>
            <person name="Seaver E.C."/>
            <person name="Weisblat D.A."/>
            <person name="Putnam N.H."/>
            <person name="Rokhsar D.S."/>
        </authorList>
    </citation>
    <scope>NUCLEOTIDE SEQUENCE</scope>
    <source>
        <strain evidence="2 4">I ESC-2004</strain>
    </source>
</reference>
<evidence type="ECO:0000256" key="1">
    <source>
        <dbReference type="SAM" id="MobiDB-lite"/>
    </source>
</evidence>
<feature type="region of interest" description="Disordered" evidence="1">
    <location>
        <begin position="105"/>
        <end position="143"/>
    </location>
</feature>